<name>A0A8J6DCR9_9ROSI</name>
<sequence>MHIRTVEILGQLAYFRARSHLNILSYQIRKTRTHTHTTMFWSSISLSPTAIASPPFPLTELFFPPLSPTPTLTPATFKLRSSSTCRCTKTDLTSQHEETPPNSYPKQDETPQAAAAAEEETFQVLTAIHTQYNDILIVDTPQSRMLLLDSTYNVHSVLQKGDEKWTGSYWDEFVSLPPIVPEGPIAIYGLGGGTAAHLMLDVWPSLQLEGWEIDEILIDKAREYFGLSNLEKCNDVGGQLQVHIDDAFSHEQLRPSGYAGIIVDLFSDGKVLSQLQEVEIWLELSDRLMPGGRFMVNCGGVSESSLDGKVQHPSIDDIWMQNSTIKSLAEAFPGQVNWKRMPESQGQNYLALTGPLPDLTSWSAMVPSCLSEAVKQWKHCRPFH</sequence>
<comment type="similarity">
    <text evidence="1">Belongs to the methyltransferase superfamily.</text>
</comment>
<evidence type="ECO:0000313" key="6">
    <source>
        <dbReference type="Proteomes" id="UP000701853"/>
    </source>
</evidence>
<dbReference type="InterPro" id="IPR029063">
    <property type="entry name" value="SAM-dependent_MTases_sf"/>
</dbReference>
<evidence type="ECO:0000256" key="4">
    <source>
        <dbReference type="SAM" id="MobiDB-lite"/>
    </source>
</evidence>
<dbReference type="OrthoDB" id="2016285at2759"/>
<dbReference type="GO" id="GO:0032259">
    <property type="term" value="P:methylation"/>
    <property type="evidence" value="ECO:0007669"/>
    <property type="project" value="UniProtKB-KW"/>
</dbReference>
<dbReference type="Gene3D" id="3.40.50.150">
    <property type="entry name" value="Vaccinia Virus protein VP39"/>
    <property type="match status" value="1"/>
</dbReference>
<dbReference type="FunFam" id="3.40.50.150:FF:000236">
    <property type="entry name" value="S-adenosyl-L-methionine-dependent methyltransferases superfamily protein"/>
    <property type="match status" value="1"/>
</dbReference>
<keyword evidence="3" id="KW-0808">Transferase</keyword>
<dbReference type="Proteomes" id="UP000701853">
    <property type="component" value="Chromosome 1"/>
</dbReference>
<gene>
    <name evidence="5" type="ORF">CXB51_002239</name>
</gene>
<feature type="region of interest" description="Disordered" evidence="4">
    <location>
        <begin position="89"/>
        <end position="116"/>
    </location>
</feature>
<keyword evidence="6" id="KW-1185">Reference proteome</keyword>
<dbReference type="AlphaFoldDB" id="A0A8J6DCR9"/>
<dbReference type="PANTHER" id="PTHR12176:SF76">
    <property type="entry name" value="S-ADENOSYL-L-METHIONINE-DEPENDENT METHYLTRANSFERASES SUPERFAMILY PROTEIN"/>
    <property type="match status" value="1"/>
</dbReference>
<organism evidence="5 6">
    <name type="scientific">Gossypium anomalum</name>
    <dbReference type="NCBI Taxonomy" id="47600"/>
    <lineage>
        <taxon>Eukaryota</taxon>
        <taxon>Viridiplantae</taxon>
        <taxon>Streptophyta</taxon>
        <taxon>Embryophyta</taxon>
        <taxon>Tracheophyta</taxon>
        <taxon>Spermatophyta</taxon>
        <taxon>Magnoliopsida</taxon>
        <taxon>eudicotyledons</taxon>
        <taxon>Gunneridae</taxon>
        <taxon>Pentapetalae</taxon>
        <taxon>rosids</taxon>
        <taxon>malvids</taxon>
        <taxon>Malvales</taxon>
        <taxon>Malvaceae</taxon>
        <taxon>Malvoideae</taxon>
        <taxon>Gossypium</taxon>
    </lineage>
</organism>
<protein>
    <recommendedName>
        <fullName evidence="7">S-adenosyl-L-methionine-dependent methyltransferase</fullName>
    </recommendedName>
</protein>
<comment type="caution">
    <text evidence="5">The sequence shown here is derived from an EMBL/GenBank/DDBJ whole genome shotgun (WGS) entry which is preliminary data.</text>
</comment>
<dbReference type="EMBL" id="JAHUZN010000001">
    <property type="protein sequence ID" value="KAG8503931.1"/>
    <property type="molecule type" value="Genomic_DNA"/>
</dbReference>
<proteinExistence type="inferred from homology"/>
<evidence type="ECO:0000256" key="3">
    <source>
        <dbReference type="ARBA" id="ARBA00022679"/>
    </source>
</evidence>
<keyword evidence="2" id="KW-0489">Methyltransferase</keyword>
<dbReference type="InterPro" id="IPR051419">
    <property type="entry name" value="Lys/N-term_MeTrsfase_sf"/>
</dbReference>
<evidence type="ECO:0000313" key="5">
    <source>
        <dbReference type="EMBL" id="KAG8503931.1"/>
    </source>
</evidence>
<reference evidence="5 6" key="1">
    <citation type="journal article" date="2021" name="bioRxiv">
        <title>The Gossypium anomalum genome as a resource for cotton improvement and evolutionary analysis of hybrid incompatibility.</title>
        <authorList>
            <person name="Grover C.E."/>
            <person name="Yuan D."/>
            <person name="Arick M.A."/>
            <person name="Miller E.R."/>
            <person name="Hu G."/>
            <person name="Peterson D.G."/>
            <person name="Wendel J.F."/>
            <person name="Udall J.A."/>
        </authorList>
    </citation>
    <scope>NUCLEOTIDE SEQUENCE [LARGE SCALE GENOMIC DNA]</scope>
    <source>
        <strain evidence="5">JFW-Udall</strain>
        <tissue evidence="5">Leaf</tissue>
    </source>
</reference>
<dbReference type="GO" id="GO:0008168">
    <property type="term" value="F:methyltransferase activity"/>
    <property type="evidence" value="ECO:0007669"/>
    <property type="project" value="UniProtKB-KW"/>
</dbReference>
<dbReference type="SUPFAM" id="SSF53335">
    <property type="entry name" value="S-adenosyl-L-methionine-dependent methyltransferases"/>
    <property type="match status" value="1"/>
</dbReference>
<evidence type="ECO:0000256" key="2">
    <source>
        <dbReference type="ARBA" id="ARBA00022603"/>
    </source>
</evidence>
<dbReference type="PANTHER" id="PTHR12176">
    <property type="entry name" value="SAM-DEPENDENT METHYLTRANSFERASE SUPERFAMILY PROTEIN"/>
    <property type="match status" value="1"/>
</dbReference>
<evidence type="ECO:0000256" key="1">
    <source>
        <dbReference type="ARBA" id="ARBA00008361"/>
    </source>
</evidence>
<accession>A0A8J6DCR9</accession>
<evidence type="ECO:0008006" key="7">
    <source>
        <dbReference type="Google" id="ProtNLM"/>
    </source>
</evidence>